<dbReference type="PROSITE" id="PS51195">
    <property type="entry name" value="Q_MOTIF"/>
    <property type="match status" value="1"/>
</dbReference>
<dbReference type="InterPro" id="IPR027417">
    <property type="entry name" value="P-loop_NTPase"/>
</dbReference>
<evidence type="ECO:0000256" key="2">
    <source>
        <dbReference type="ARBA" id="ARBA00022801"/>
    </source>
</evidence>
<dbReference type="InterPro" id="IPR014001">
    <property type="entry name" value="Helicase_ATP-bd"/>
</dbReference>
<keyword evidence="3 10" id="KW-0347">Helicase</keyword>
<dbReference type="InterPro" id="IPR014014">
    <property type="entry name" value="RNA_helicase_DEAD_Q_motif"/>
</dbReference>
<dbReference type="CDD" id="cd00268">
    <property type="entry name" value="DEADc"/>
    <property type="match status" value="1"/>
</dbReference>
<dbReference type="PANTHER" id="PTHR47960">
    <property type="entry name" value="DEAD-BOX ATP-DEPENDENT RNA HELICASE 50"/>
    <property type="match status" value="1"/>
</dbReference>
<evidence type="ECO:0000256" key="1">
    <source>
        <dbReference type="ARBA" id="ARBA00022741"/>
    </source>
</evidence>
<keyword evidence="2" id="KW-0378">Hydrolase</keyword>
<name>A0AAX4P8R1_9CHLO</name>
<gene>
    <name evidence="10" type="ORF">HKI87_05g39430</name>
</gene>
<dbReference type="PROSITE" id="PS51192">
    <property type="entry name" value="HELICASE_ATP_BIND_1"/>
    <property type="match status" value="1"/>
</dbReference>
<dbReference type="GO" id="GO:0005524">
    <property type="term" value="F:ATP binding"/>
    <property type="evidence" value="ECO:0007669"/>
    <property type="project" value="UniProtKB-KW"/>
</dbReference>
<evidence type="ECO:0000256" key="3">
    <source>
        <dbReference type="ARBA" id="ARBA00022806"/>
    </source>
</evidence>
<evidence type="ECO:0000259" key="7">
    <source>
        <dbReference type="PROSITE" id="PS51192"/>
    </source>
</evidence>
<dbReference type="CDD" id="cd18787">
    <property type="entry name" value="SF2_C_DEAD"/>
    <property type="match status" value="1"/>
</dbReference>
<dbReference type="GO" id="GO:0016787">
    <property type="term" value="F:hydrolase activity"/>
    <property type="evidence" value="ECO:0007669"/>
    <property type="project" value="UniProtKB-KW"/>
</dbReference>
<dbReference type="InterPro" id="IPR044742">
    <property type="entry name" value="DEAD/DEAH_RhlB"/>
</dbReference>
<dbReference type="SUPFAM" id="SSF52540">
    <property type="entry name" value="P-loop containing nucleoside triphosphate hydrolases"/>
    <property type="match status" value="1"/>
</dbReference>
<evidence type="ECO:0000259" key="9">
    <source>
        <dbReference type="PROSITE" id="PS51195"/>
    </source>
</evidence>
<dbReference type="GO" id="GO:0003724">
    <property type="term" value="F:RNA helicase activity"/>
    <property type="evidence" value="ECO:0007669"/>
    <property type="project" value="InterPro"/>
</dbReference>
<sequence length="520" mass="56432">MGTPTPTTWARVGRRWLDVGRQVTRVVTTTTSRFASASRTPPGPAAAAVREASLRGYLRPGCALAAATDSLHHHHHEKSFESLGLSGSILEALNEIGLDSPSEIQAKAIEGILRGGPKMDALGQNGILLASQTGSGKTLAYLLPIVQQIKQWEEYEGRSKPKRPRCIVVAPTQELVEQIHSVAKTIGHVVKFSSSMASARAKIGQQKKALERPTDVLVGTPNRILRLNREGHAWFGDCAFLVLDECDLLLGEDYVGEVSKIVQPVVTKERRAKVVMVTASATKRVRTYLREDLGGGIEAETEGLHRAVGSARHHFIAQGQNDKLELLEQTVLPHVSDLSKNAHGLVFCNTLDSCRAVEHYMQNNGFRSFCLHGSVPNDQRKGVIGDFLGSQSGILITTDLAARGLDFGGKVKYVVNFDFPHSKVDYLHRTGRTARANAAGKVYSLVRGRDRRLAKEIELAVGRKETIEEKPLHRAATRAEGDRGARGKFGGRGGGQGRGRGAGRRGGGPGEGRGRKDRSR</sequence>
<protein>
    <submittedName>
        <fullName evidence="10">DEAD-box ATP-dependent RNA helicase</fullName>
    </submittedName>
</protein>
<keyword evidence="4" id="KW-0067">ATP-binding</keyword>
<dbReference type="AlphaFoldDB" id="A0AAX4P8R1"/>
<keyword evidence="1" id="KW-0547">Nucleotide-binding</keyword>
<evidence type="ECO:0000256" key="5">
    <source>
        <dbReference type="PROSITE-ProRule" id="PRU00552"/>
    </source>
</evidence>
<dbReference type="Gene3D" id="3.40.50.300">
    <property type="entry name" value="P-loop containing nucleotide triphosphate hydrolases"/>
    <property type="match status" value="2"/>
</dbReference>
<keyword evidence="11" id="KW-1185">Reference proteome</keyword>
<feature type="compositionally biased region" description="Gly residues" evidence="6">
    <location>
        <begin position="487"/>
        <end position="511"/>
    </location>
</feature>
<feature type="domain" description="DEAD-box RNA helicase Q" evidence="9">
    <location>
        <begin position="78"/>
        <end position="106"/>
    </location>
</feature>
<accession>A0AAX4P8R1</accession>
<proteinExistence type="predicted"/>
<reference evidence="10 11" key="1">
    <citation type="submission" date="2024-03" db="EMBL/GenBank/DDBJ databases">
        <title>Complete genome sequence of the green alga Chloropicon roscoffensis RCC1871.</title>
        <authorList>
            <person name="Lemieux C."/>
            <person name="Pombert J.-F."/>
            <person name="Otis C."/>
            <person name="Turmel M."/>
        </authorList>
    </citation>
    <scope>NUCLEOTIDE SEQUENCE [LARGE SCALE GENOMIC DNA]</scope>
    <source>
        <strain evidence="10 11">RCC1871</strain>
    </source>
</reference>
<dbReference type="EMBL" id="CP151505">
    <property type="protein sequence ID" value="WZN62406.1"/>
    <property type="molecule type" value="Genomic_DNA"/>
</dbReference>
<dbReference type="Pfam" id="PF00271">
    <property type="entry name" value="Helicase_C"/>
    <property type="match status" value="1"/>
</dbReference>
<dbReference type="SMART" id="SM00490">
    <property type="entry name" value="HELICc"/>
    <property type="match status" value="1"/>
</dbReference>
<feature type="domain" description="Helicase ATP-binding" evidence="7">
    <location>
        <begin position="118"/>
        <end position="299"/>
    </location>
</feature>
<evidence type="ECO:0000313" key="10">
    <source>
        <dbReference type="EMBL" id="WZN62406.1"/>
    </source>
</evidence>
<evidence type="ECO:0000256" key="4">
    <source>
        <dbReference type="ARBA" id="ARBA00022840"/>
    </source>
</evidence>
<feature type="short sequence motif" description="Q motif" evidence="5">
    <location>
        <begin position="78"/>
        <end position="106"/>
    </location>
</feature>
<dbReference type="InterPro" id="IPR001650">
    <property type="entry name" value="Helicase_C-like"/>
</dbReference>
<feature type="domain" description="Helicase C-terminal" evidence="8">
    <location>
        <begin position="326"/>
        <end position="478"/>
    </location>
</feature>
<dbReference type="Proteomes" id="UP001472866">
    <property type="component" value="Chromosome 05"/>
</dbReference>
<dbReference type="GO" id="GO:0003676">
    <property type="term" value="F:nucleic acid binding"/>
    <property type="evidence" value="ECO:0007669"/>
    <property type="project" value="InterPro"/>
</dbReference>
<dbReference type="Pfam" id="PF00270">
    <property type="entry name" value="DEAD"/>
    <property type="match status" value="1"/>
</dbReference>
<dbReference type="PROSITE" id="PS51194">
    <property type="entry name" value="HELICASE_CTER"/>
    <property type="match status" value="1"/>
</dbReference>
<evidence type="ECO:0000259" key="8">
    <source>
        <dbReference type="PROSITE" id="PS51194"/>
    </source>
</evidence>
<organism evidence="10 11">
    <name type="scientific">Chloropicon roscoffensis</name>
    <dbReference type="NCBI Taxonomy" id="1461544"/>
    <lineage>
        <taxon>Eukaryota</taxon>
        <taxon>Viridiplantae</taxon>
        <taxon>Chlorophyta</taxon>
        <taxon>Chloropicophyceae</taxon>
        <taxon>Chloropicales</taxon>
        <taxon>Chloropicaceae</taxon>
        <taxon>Chloropicon</taxon>
    </lineage>
</organism>
<dbReference type="SMART" id="SM00487">
    <property type="entry name" value="DEXDc"/>
    <property type="match status" value="1"/>
</dbReference>
<evidence type="ECO:0000313" key="11">
    <source>
        <dbReference type="Proteomes" id="UP001472866"/>
    </source>
</evidence>
<dbReference type="InterPro" id="IPR011545">
    <property type="entry name" value="DEAD/DEAH_box_helicase_dom"/>
</dbReference>
<evidence type="ECO:0000256" key="6">
    <source>
        <dbReference type="SAM" id="MobiDB-lite"/>
    </source>
</evidence>
<feature type="region of interest" description="Disordered" evidence="6">
    <location>
        <begin position="470"/>
        <end position="520"/>
    </location>
</feature>
<feature type="compositionally biased region" description="Basic and acidic residues" evidence="6">
    <location>
        <begin position="470"/>
        <end position="485"/>
    </location>
</feature>